<dbReference type="Gene3D" id="3.40.50.1820">
    <property type="entry name" value="alpha/beta hydrolase"/>
    <property type="match status" value="1"/>
</dbReference>
<dbReference type="Proteomes" id="UP000027604">
    <property type="component" value="Chromosome I"/>
</dbReference>
<dbReference type="EMBL" id="HG322949">
    <property type="protein sequence ID" value="CDG83298.1"/>
    <property type="molecule type" value="Genomic_DNA"/>
</dbReference>
<protein>
    <submittedName>
        <fullName evidence="2">Hydrolase-like 2, exosortase system type 1 associated</fullName>
    </submittedName>
</protein>
<keyword evidence="3" id="KW-1185">Reference proteome</keyword>
<accession>W0V7G9</accession>
<dbReference type="eggNOG" id="COG1073">
    <property type="taxonomic scope" value="Bacteria"/>
</dbReference>
<name>W0V7G9_9BURK</name>
<dbReference type="GO" id="GO:0016787">
    <property type="term" value="F:hydrolase activity"/>
    <property type="evidence" value="ECO:0007669"/>
    <property type="project" value="UniProtKB-KW"/>
</dbReference>
<dbReference type="HOGENOM" id="CLU_982928_0_0_4"/>
<dbReference type="RefSeq" id="WP_038492663.1">
    <property type="nucleotide sequence ID" value="NZ_BCTH01000040.1"/>
</dbReference>
<dbReference type="PATRIC" id="fig|1349767.4.peg.4395"/>
<reference evidence="2 3" key="1">
    <citation type="journal article" date="2015" name="Genome Announc.">
        <title>Genome Sequence of Mushroom Soft-Rot Pathogen Janthinobacterium agaricidamnosum.</title>
        <authorList>
            <person name="Graupner K."/>
            <person name="Lackner G."/>
            <person name="Hertweck C."/>
        </authorList>
    </citation>
    <scope>NUCLEOTIDE SEQUENCE [LARGE SCALE GENOMIC DNA]</scope>
    <source>
        <strain evidence="3">NBRC 102515 / DSM 9628</strain>
    </source>
</reference>
<dbReference type="InterPro" id="IPR029058">
    <property type="entry name" value="AB_hydrolase_fold"/>
</dbReference>
<dbReference type="NCBIfam" id="TIGR03101">
    <property type="entry name" value="hydr2_PEP"/>
    <property type="match status" value="1"/>
</dbReference>
<proteinExistence type="predicted"/>
<sequence length="279" mass="29934">MNTPLADSTGALPFFMPASPGERFCIFHLPAPGQKPHGAILYIHPFGEELNKSRRTAALQARAFAASGYSVLQIDLYGCGDSSGEFADARWHIWRHDLRLASAWLAQRVNGPLSLWGLRLGGLLALDVAHGMRGAAGTPLDQLILWHPVLKGSAFVDQLLRIELASRMLSGADSADGMSARQQLAAGRSIEVGGYQLTPELACAIDAIDLAAMTPGVPVRWFENTVNGDVAPAAMRQAERWTAAGVELELVPVQGLPFWNSGEIIECQALLAATAARYP</sequence>
<dbReference type="Pfam" id="PF12146">
    <property type="entry name" value="Hydrolase_4"/>
    <property type="match status" value="1"/>
</dbReference>
<dbReference type="SUPFAM" id="SSF53474">
    <property type="entry name" value="alpha/beta-Hydrolases"/>
    <property type="match status" value="1"/>
</dbReference>
<gene>
    <name evidence="2" type="ORF">GJA_2667</name>
</gene>
<organism evidence="2 3">
    <name type="scientific">Janthinobacterium agaricidamnosum NBRC 102515 = DSM 9628</name>
    <dbReference type="NCBI Taxonomy" id="1349767"/>
    <lineage>
        <taxon>Bacteria</taxon>
        <taxon>Pseudomonadati</taxon>
        <taxon>Pseudomonadota</taxon>
        <taxon>Betaproteobacteria</taxon>
        <taxon>Burkholderiales</taxon>
        <taxon>Oxalobacteraceae</taxon>
        <taxon>Janthinobacterium</taxon>
    </lineage>
</organism>
<evidence type="ECO:0000313" key="2">
    <source>
        <dbReference type="EMBL" id="CDG83298.1"/>
    </source>
</evidence>
<evidence type="ECO:0000259" key="1">
    <source>
        <dbReference type="Pfam" id="PF12146"/>
    </source>
</evidence>
<dbReference type="ESTHER" id="9burk-w0v7g9">
    <property type="family name" value="Hydrolase-2_PEP"/>
</dbReference>
<dbReference type="OrthoDB" id="8525674at2"/>
<keyword evidence="2" id="KW-0378">Hydrolase</keyword>
<feature type="domain" description="Serine aminopeptidase S33" evidence="1">
    <location>
        <begin position="34"/>
        <end position="155"/>
    </location>
</feature>
<dbReference type="AlphaFoldDB" id="W0V7G9"/>
<dbReference type="KEGG" id="jag:GJA_2667"/>
<dbReference type="InterPro" id="IPR017532">
    <property type="entry name" value="Hydrolase-2_PEP"/>
</dbReference>
<evidence type="ECO:0000313" key="3">
    <source>
        <dbReference type="Proteomes" id="UP000027604"/>
    </source>
</evidence>
<dbReference type="STRING" id="1349767.GJA_2667"/>
<dbReference type="InterPro" id="IPR022742">
    <property type="entry name" value="Hydrolase_4"/>
</dbReference>